<evidence type="ECO:0000259" key="1">
    <source>
        <dbReference type="Pfam" id="PF25148"/>
    </source>
</evidence>
<comment type="caution">
    <text evidence="2">The sequence shown here is derived from an EMBL/GenBank/DDBJ whole genome shotgun (WGS) entry which is preliminary data.</text>
</comment>
<dbReference type="Proteomes" id="UP001551675">
    <property type="component" value="Unassembled WGS sequence"/>
</dbReference>
<feature type="domain" description="DUF7824" evidence="1">
    <location>
        <begin position="435"/>
        <end position="603"/>
    </location>
</feature>
<organism evidence="2 3">
    <name type="scientific">Microtetraspora glauca</name>
    <dbReference type="NCBI Taxonomy" id="1996"/>
    <lineage>
        <taxon>Bacteria</taxon>
        <taxon>Bacillati</taxon>
        <taxon>Actinomycetota</taxon>
        <taxon>Actinomycetes</taxon>
        <taxon>Streptosporangiales</taxon>
        <taxon>Streptosporangiaceae</taxon>
        <taxon>Microtetraspora</taxon>
    </lineage>
</organism>
<gene>
    <name evidence="2" type="ORF">AB0I59_31555</name>
</gene>
<evidence type="ECO:0000313" key="3">
    <source>
        <dbReference type="Proteomes" id="UP001551675"/>
    </source>
</evidence>
<sequence length="882" mass="95819">MTPWQEVAGRIEAGDAAGTLRLVTALDASGRKTVAAELPRHLAEQKRVHAGWWEWRRQIPALRVAGAACLPGPAAVANWLFRRDFGWRDDHVADAGRILGLLRQRPEPWRADLARRMVDRLRAPQVGAEIPHWRIAASLVRETGIEPPANDAFMLGWLRSLGTAAHGLEPAHLERITDDPLFARLMPHAFEADGLGSALFGAQIDVIVRMVDAGILDRPVILDRVVGRLLSDGPSALPTLAELHDRLDPTLDEAEERVTDYVRMLPVAPLVVAETALAQVRRLEAEGRLSDDMFAEAAEELSFRAERKLLLALMGWIGDAVRREPSRAASGLAALSAIFGQDVLPLQERAVRTALGLAGHAGERERSTVREAAAALPAELREKIAAEYGEVVVTPIRPPVPVLVVTAPPVPPPPFSSPEELVRAIGAFRWPLGSEEFERILAGLVEWADREPDTLRSALDPLREVLASHAYCYTPFVEHEKPYALLCRAALMFASVEDSRSRARTSKSRPHPYGERPHPIDQLIRERVREIVTLFEAGERRPVLLATPTSGTGHIAPDTLVTRMELLEAAGVPPLPADFQQALLRLPRSADPDVVARAARLSSPAGRELAAWIERGGLPDPVASCELRYDRRSRDGAPYRELRARIEPPGAGPSDTGLSGTALPDGALPSLIGELFARDPEDRWFYAQILDWWPAVMPSHRDVMAAHMAEILPLFMDESYGQVDALTRVVHGDGPVGVATAYALVVGMGNRNPAQRAAATDALIALAARGDVPTAEIGRAAGELVRDGFVKLNRITSVLDDASRAGAHAVVWDIVAEASRELLPAAGEKPRANVADLLATGARAAELTGARADIPELAAVVERGGSTRFAMEARRLHRQLTS</sequence>
<keyword evidence="3" id="KW-1185">Reference proteome</keyword>
<reference evidence="2 3" key="1">
    <citation type="submission" date="2024-06" db="EMBL/GenBank/DDBJ databases">
        <title>The Natural Products Discovery Center: Release of the First 8490 Sequenced Strains for Exploring Actinobacteria Biosynthetic Diversity.</title>
        <authorList>
            <person name="Kalkreuter E."/>
            <person name="Kautsar S.A."/>
            <person name="Yang D."/>
            <person name="Bader C.D."/>
            <person name="Teijaro C.N."/>
            <person name="Fluegel L."/>
            <person name="Davis C.M."/>
            <person name="Simpson J.R."/>
            <person name="Lauterbach L."/>
            <person name="Steele A.D."/>
            <person name="Gui C."/>
            <person name="Meng S."/>
            <person name="Li G."/>
            <person name="Viehrig K."/>
            <person name="Ye F."/>
            <person name="Su P."/>
            <person name="Kiefer A.F."/>
            <person name="Nichols A."/>
            <person name="Cepeda A.J."/>
            <person name="Yan W."/>
            <person name="Fan B."/>
            <person name="Jiang Y."/>
            <person name="Adhikari A."/>
            <person name="Zheng C.-J."/>
            <person name="Schuster L."/>
            <person name="Cowan T.M."/>
            <person name="Smanski M.J."/>
            <person name="Chevrette M.G."/>
            <person name="De Carvalho L.P.S."/>
            <person name="Shen B."/>
        </authorList>
    </citation>
    <scope>NUCLEOTIDE SEQUENCE [LARGE SCALE GENOMIC DNA]</scope>
    <source>
        <strain evidence="2 3">NPDC050100</strain>
    </source>
</reference>
<accession>A0ABV3GNH3</accession>
<dbReference type="Pfam" id="PF25148">
    <property type="entry name" value="DUF7824"/>
    <property type="match status" value="1"/>
</dbReference>
<evidence type="ECO:0000313" key="2">
    <source>
        <dbReference type="EMBL" id="MEV0973163.1"/>
    </source>
</evidence>
<dbReference type="EMBL" id="JBFALK010000020">
    <property type="protein sequence ID" value="MEV0973163.1"/>
    <property type="molecule type" value="Genomic_DNA"/>
</dbReference>
<dbReference type="InterPro" id="IPR056726">
    <property type="entry name" value="DUF7824"/>
</dbReference>
<name>A0ABV3GNH3_MICGL</name>
<proteinExistence type="predicted"/>
<protein>
    <submittedName>
        <fullName evidence="2">DUF6493 family protein</fullName>
    </submittedName>
</protein>
<dbReference type="RefSeq" id="WP_358138649.1">
    <property type="nucleotide sequence ID" value="NZ_JBFALK010000020.1"/>
</dbReference>